<dbReference type="PANTHER" id="PTHR20836:SF0">
    <property type="entry name" value="4-HYDROXY-TETRAHYDRODIPICOLINATE REDUCTASE 1, CHLOROPLASTIC-RELATED"/>
    <property type="match status" value="1"/>
</dbReference>
<name>A0A834L3Z7_RHOSS</name>
<dbReference type="Proteomes" id="UP000626092">
    <property type="component" value="Unassembled WGS sequence"/>
</dbReference>
<accession>A0A834L3Z7</accession>
<dbReference type="OrthoDB" id="1626041at2759"/>
<comment type="caution">
    <text evidence="4">The sequence shown here is derived from an EMBL/GenBank/DDBJ whole genome shotgun (WGS) entry which is preliminary data.</text>
</comment>
<dbReference type="PANTHER" id="PTHR20836">
    <property type="entry name" value="DIHYDRODIPICOLINATE REDUCTASE"/>
    <property type="match status" value="1"/>
</dbReference>
<evidence type="ECO:0000256" key="2">
    <source>
        <dbReference type="ARBA" id="ARBA00023002"/>
    </source>
</evidence>
<keyword evidence="1" id="KW-0521">NADP</keyword>
<dbReference type="EMBL" id="WJXA01000350">
    <property type="protein sequence ID" value="KAF7113118.1"/>
    <property type="molecule type" value="Genomic_DNA"/>
</dbReference>
<evidence type="ECO:0000259" key="3">
    <source>
        <dbReference type="Pfam" id="PF01113"/>
    </source>
</evidence>
<keyword evidence="5" id="KW-1185">Reference proteome</keyword>
<dbReference type="GO" id="GO:0008839">
    <property type="term" value="F:4-hydroxy-tetrahydrodipicolinate reductase"/>
    <property type="evidence" value="ECO:0007669"/>
    <property type="project" value="InterPro"/>
</dbReference>
<proteinExistence type="predicted"/>
<dbReference type="GO" id="GO:0019877">
    <property type="term" value="P:diaminopimelate biosynthetic process"/>
    <property type="evidence" value="ECO:0007669"/>
    <property type="project" value="TreeGrafter"/>
</dbReference>
<gene>
    <name evidence="4" type="ORF">RHSIM_RhsimUnG0159300</name>
</gene>
<dbReference type="InterPro" id="IPR023940">
    <property type="entry name" value="DHDPR_bac"/>
</dbReference>
<evidence type="ECO:0000256" key="1">
    <source>
        <dbReference type="ARBA" id="ARBA00022857"/>
    </source>
</evidence>
<evidence type="ECO:0000313" key="5">
    <source>
        <dbReference type="Proteomes" id="UP000626092"/>
    </source>
</evidence>
<dbReference type="InterPro" id="IPR000846">
    <property type="entry name" value="DapB_N"/>
</dbReference>
<dbReference type="AlphaFoldDB" id="A0A834L3Z7"/>
<organism evidence="4 5">
    <name type="scientific">Rhododendron simsii</name>
    <name type="common">Sims's rhododendron</name>
    <dbReference type="NCBI Taxonomy" id="118357"/>
    <lineage>
        <taxon>Eukaryota</taxon>
        <taxon>Viridiplantae</taxon>
        <taxon>Streptophyta</taxon>
        <taxon>Embryophyta</taxon>
        <taxon>Tracheophyta</taxon>
        <taxon>Spermatophyta</taxon>
        <taxon>Magnoliopsida</taxon>
        <taxon>eudicotyledons</taxon>
        <taxon>Gunneridae</taxon>
        <taxon>Pentapetalae</taxon>
        <taxon>asterids</taxon>
        <taxon>Ericales</taxon>
        <taxon>Ericaceae</taxon>
        <taxon>Ericoideae</taxon>
        <taxon>Rhodoreae</taxon>
        <taxon>Rhododendron</taxon>
    </lineage>
</organism>
<sequence>MLMEGWNVIVVVLQNTYKIRFSKDFSVFFFFPSFLQRTCTMEFEELRAQIKNFESVASSIPSRHRKVNGCTGKMGKAVVEAAVSAGLDVVPVSFSSLEVSGKTVQVGGKKIQVYGPSDRENILASTFDECPNLVVVDYTVPAAVNAGVLKKIGTYNMQLPCTRTLTTQFARGDNVVAFLAAMEIMAEQFPGAFSGHFSDLSEGGGEGEQRNRSLRNFSFKKPRSVDRFKTLHFSKSKDECEYLINLAKSHMQKSSVVDSTPTVFTLASCAIYNRQLLHMRLGKYSHPSLDCTIETE</sequence>
<feature type="domain" description="Dihydrodipicolinate reductase N-terminal" evidence="3">
    <location>
        <begin position="67"/>
        <end position="146"/>
    </location>
</feature>
<keyword evidence="2" id="KW-0560">Oxidoreductase</keyword>
<protein>
    <recommendedName>
        <fullName evidence="3">Dihydrodipicolinate reductase N-terminal domain-containing protein</fullName>
    </recommendedName>
</protein>
<evidence type="ECO:0000313" key="4">
    <source>
        <dbReference type="EMBL" id="KAF7113118.1"/>
    </source>
</evidence>
<reference evidence="4" key="1">
    <citation type="submission" date="2019-11" db="EMBL/GenBank/DDBJ databases">
        <authorList>
            <person name="Liu Y."/>
            <person name="Hou J."/>
            <person name="Li T.-Q."/>
            <person name="Guan C.-H."/>
            <person name="Wu X."/>
            <person name="Wu H.-Z."/>
            <person name="Ling F."/>
            <person name="Zhang R."/>
            <person name="Shi X.-G."/>
            <person name="Ren J.-P."/>
            <person name="Chen E.-F."/>
            <person name="Sun J.-M."/>
        </authorList>
    </citation>
    <scope>NUCLEOTIDE SEQUENCE</scope>
    <source>
        <strain evidence="4">Adult_tree_wgs_1</strain>
        <tissue evidence="4">Leaves</tissue>
    </source>
</reference>
<dbReference type="Pfam" id="PF01113">
    <property type="entry name" value="DapB_N"/>
    <property type="match status" value="1"/>
</dbReference>
<dbReference type="GO" id="GO:0009570">
    <property type="term" value="C:chloroplast stroma"/>
    <property type="evidence" value="ECO:0007669"/>
    <property type="project" value="TreeGrafter"/>
</dbReference>
<dbReference type="GO" id="GO:0009089">
    <property type="term" value="P:lysine biosynthetic process via diaminopimelate"/>
    <property type="evidence" value="ECO:0007669"/>
    <property type="project" value="InterPro"/>
</dbReference>
<dbReference type="Gene3D" id="3.40.50.720">
    <property type="entry name" value="NAD(P)-binding Rossmann-like Domain"/>
    <property type="match status" value="1"/>
</dbReference>